<feature type="domain" description="VTT" evidence="8">
    <location>
        <begin position="65"/>
        <end position="181"/>
    </location>
</feature>
<feature type="transmembrane region" description="Helical" evidence="6">
    <location>
        <begin position="200"/>
        <end position="221"/>
    </location>
</feature>
<keyword evidence="2 6" id="KW-1003">Cell membrane</keyword>
<evidence type="ECO:0000256" key="2">
    <source>
        <dbReference type="ARBA" id="ARBA00022475"/>
    </source>
</evidence>
<organism evidence="9 10">
    <name type="scientific">Roseimicrobium gellanilyticum</name>
    <dbReference type="NCBI Taxonomy" id="748857"/>
    <lineage>
        <taxon>Bacteria</taxon>
        <taxon>Pseudomonadati</taxon>
        <taxon>Verrucomicrobiota</taxon>
        <taxon>Verrucomicrobiia</taxon>
        <taxon>Verrucomicrobiales</taxon>
        <taxon>Verrucomicrobiaceae</taxon>
        <taxon>Roseimicrobium</taxon>
    </lineage>
</organism>
<evidence type="ECO:0000256" key="3">
    <source>
        <dbReference type="ARBA" id="ARBA00022692"/>
    </source>
</evidence>
<evidence type="ECO:0000256" key="1">
    <source>
        <dbReference type="ARBA" id="ARBA00004651"/>
    </source>
</evidence>
<dbReference type="Proteomes" id="UP000253426">
    <property type="component" value="Unassembled WGS sequence"/>
</dbReference>
<dbReference type="Pfam" id="PF09335">
    <property type="entry name" value="VTT_dom"/>
    <property type="match status" value="1"/>
</dbReference>
<proteinExistence type="inferred from homology"/>
<evidence type="ECO:0000256" key="6">
    <source>
        <dbReference type="RuleBase" id="RU366058"/>
    </source>
</evidence>
<dbReference type="GO" id="GO:0005886">
    <property type="term" value="C:plasma membrane"/>
    <property type="evidence" value="ECO:0007669"/>
    <property type="project" value="UniProtKB-SubCell"/>
</dbReference>
<comment type="caution">
    <text evidence="6">Lacks conserved residue(s) required for the propagation of feature annotation.</text>
</comment>
<feature type="transmembrane region" description="Helical" evidence="6">
    <location>
        <begin position="76"/>
        <end position="100"/>
    </location>
</feature>
<evidence type="ECO:0000313" key="9">
    <source>
        <dbReference type="EMBL" id="RBP36869.1"/>
    </source>
</evidence>
<comment type="similarity">
    <text evidence="6">Belongs to the TVP38/TMEM64 family.</text>
</comment>
<keyword evidence="10" id="KW-1185">Reference proteome</keyword>
<dbReference type="EMBL" id="QNRR01000015">
    <property type="protein sequence ID" value="RBP36869.1"/>
    <property type="molecule type" value="Genomic_DNA"/>
</dbReference>
<dbReference type="AlphaFoldDB" id="A0A366H4M7"/>
<dbReference type="PANTHER" id="PTHR12677">
    <property type="entry name" value="GOLGI APPARATUS MEMBRANE PROTEIN TVP38-RELATED"/>
    <property type="match status" value="1"/>
</dbReference>
<gene>
    <name evidence="9" type="ORF">DES53_11510</name>
</gene>
<protein>
    <recommendedName>
        <fullName evidence="6">TVP38/TMEM64 family membrane protein</fullName>
    </recommendedName>
</protein>
<evidence type="ECO:0000259" key="8">
    <source>
        <dbReference type="Pfam" id="PF09335"/>
    </source>
</evidence>
<comment type="subcellular location">
    <subcellularLocation>
        <location evidence="1 6">Cell membrane</location>
        <topology evidence="1 6">Multi-pass membrane protein</topology>
    </subcellularLocation>
</comment>
<evidence type="ECO:0000256" key="7">
    <source>
        <dbReference type="SAM" id="MobiDB-lite"/>
    </source>
</evidence>
<dbReference type="RefSeq" id="WP_113961655.1">
    <property type="nucleotide sequence ID" value="NZ_QNRR01000015.1"/>
</dbReference>
<keyword evidence="5 6" id="KW-0472">Membrane</keyword>
<name>A0A366H4M7_9BACT</name>
<keyword evidence="4 6" id="KW-1133">Transmembrane helix</keyword>
<sequence>MSTRLGKWKWAVALAVVLAVAVVLARDIPVVDWLEEIAQPLRNLGWLGVLIYMGIYFVVGMLCLPCLPLTLTSGYIFGLAGGFVAVHTGATLAAAGGFLVGRFAGRRHAADALRRSKRFHFLEKAISKEGWKIVALLRMHAVPFGLSNLLYGMTSLQFRQYLLATTLAMIPGHIIYVYLGKVGGRYLEKAELENMGPAEWTAAALSIGSALLLAVVITRMVKRYGKVKPMEEQEQEQAGTREHSVPHS</sequence>
<comment type="caution">
    <text evidence="9">The sequence shown here is derived from an EMBL/GenBank/DDBJ whole genome shotgun (WGS) entry which is preliminary data.</text>
</comment>
<feature type="compositionally biased region" description="Basic and acidic residues" evidence="7">
    <location>
        <begin position="239"/>
        <end position="248"/>
    </location>
</feature>
<dbReference type="OrthoDB" id="9779114at2"/>
<reference evidence="9 10" key="1">
    <citation type="submission" date="2018-06" db="EMBL/GenBank/DDBJ databases">
        <title>Genomic Encyclopedia of Type Strains, Phase IV (KMG-IV): sequencing the most valuable type-strain genomes for metagenomic binning, comparative biology and taxonomic classification.</title>
        <authorList>
            <person name="Goeker M."/>
        </authorList>
    </citation>
    <scope>NUCLEOTIDE SEQUENCE [LARGE SCALE GENOMIC DNA]</scope>
    <source>
        <strain evidence="9 10">DSM 25532</strain>
    </source>
</reference>
<evidence type="ECO:0000313" key="10">
    <source>
        <dbReference type="Proteomes" id="UP000253426"/>
    </source>
</evidence>
<feature type="transmembrane region" description="Helical" evidence="6">
    <location>
        <begin position="161"/>
        <end position="180"/>
    </location>
</feature>
<evidence type="ECO:0000256" key="4">
    <source>
        <dbReference type="ARBA" id="ARBA00022989"/>
    </source>
</evidence>
<feature type="region of interest" description="Disordered" evidence="7">
    <location>
        <begin position="229"/>
        <end position="248"/>
    </location>
</feature>
<dbReference type="InterPro" id="IPR015414">
    <property type="entry name" value="TMEM64"/>
</dbReference>
<keyword evidence="3 6" id="KW-0812">Transmembrane</keyword>
<dbReference type="PANTHER" id="PTHR12677:SF59">
    <property type="entry name" value="GOLGI APPARATUS MEMBRANE PROTEIN TVP38-RELATED"/>
    <property type="match status" value="1"/>
</dbReference>
<accession>A0A366H4M7</accession>
<dbReference type="InterPro" id="IPR032816">
    <property type="entry name" value="VTT_dom"/>
</dbReference>
<evidence type="ECO:0000256" key="5">
    <source>
        <dbReference type="ARBA" id="ARBA00023136"/>
    </source>
</evidence>
<feature type="transmembrane region" description="Helical" evidence="6">
    <location>
        <begin position="44"/>
        <end position="64"/>
    </location>
</feature>